<reference evidence="1 2" key="1">
    <citation type="submission" date="2014-04" db="EMBL/GenBank/DDBJ databases">
        <authorList>
            <consortium name="DOE Joint Genome Institute"/>
            <person name="Kuo A."/>
            <person name="Kohler A."/>
            <person name="Nagy L.G."/>
            <person name="Floudas D."/>
            <person name="Copeland A."/>
            <person name="Barry K.W."/>
            <person name="Cichocki N."/>
            <person name="Veneault-Fourrey C."/>
            <person name="LaButti K."/>
            <person name="Lindquist E.A."/>
            <person name="Lipzen A."/>
            <person name="Lundell T."/>
            <person name="Morin E."/>
            <person name="Murat C."/>
            <person name="Sun H."/>
            <person name="Tunlid A."/>
            <person name="Henrissat B."/>
            <person name="Grigoriev I.V."/>
            <person name="Hibbett D.S."/>
            <person name="Martin F."/>
            <person name="Nordberg H.P."/>
            <person name="Cantor M.N."/>
            <person name="Hua S.X."/>
        </authorList>
    </citation>
    <scope>NUCLEOTIDE SEQUENCE [LARGE SCALE GENOMIC DNA]</scope>
    <source>
        <strain evidence="1 2">Foug A</strain>
    </source>
</reference>
<evidence type="ECO:0000313" key="1">
    <source>
        <dbReference type="EMBL" id="KIM68757.1"/>
    </source>
</evidence>
<dbReference type="EMBL" id="KN822008">
    <property type="protein sequence ID" value="KIM68757.1"/>
    <property type="molecule type" value="Genomic_DNA"/>
</dbReference>
<dbReference type="STRING" id="1036808.A0A0C3AUW9"/>
<dbReference type="OrthoDB" id="1745426at2759"/>
<dbReference type="HOGENOM" id="CLU_087375_0_0_1"/>
<dbReference type="Proteomes" id="UP000053989">
    <property type="component" value="Unassembled WGS sequence"/>
</dbReference>
<dbReference type="InParanoid" id="A0A0C3AUW9"/>
<accession>A0A0C3AUW9</accession>
<organism evidence="1 2">
    <name type="scientific">Scleroderma citrinum Foug A</name>
    <dbReference type="NCBI Taxonomy" id="1036808"/>
    <lineage>
        <taxon>Eukaryota</taxon>
        <taxon>Fungi</taxon>
        <taxon>Dikarya</taxon>
        <taxon>Basidiomycota</taxon>
        <taxon>Agaricomycotina</taxon>
        <taxon>Agaricomycetes</taxon>
        <taxon>Agaricomycetidae</taxon>
        <taxon>Boletales</taxon>
        <taxon>Sclerodermatineae</taxon>
        <taxon>Sclerodermataceae</taxon>
        <taxon>Scleroderma</taxon>
    </lineage>
</organism>
<dbReference type="AlphaFoldDB" id="A0A0C3AUW9"/>
<sequence>IDALMEEWSSPVYAFFVLVPEIVYINGQRAHEFRCLAKRCKQKIHCWGLDTFNTISEAKNIVAVQVAMKSYAANGTITTAFVQKTKGKVTYSTRPHMKEETCAEIVRWVSENMRPFEVVNDHSFQSLMMTGRPVYHLPHARTVTHNVRLYKAHEKRSQHYQNYNGKLNFATDAWMALNHRAFITITVHLEQQGVPLALPLDIIEVSRVCRENT</sequence>
<keyword evidence="2" id="KW-1185">Reference proteome</keyword>
<protein>
    <submittedName>
        <fullName evidence="1">Uncharacterized protein</fullName>
    </submittedName>
</protein>
<dbReference type="SUPFAM" id="SSF140996">
    <property type="entry name" value="Hermes dimerisation domain"/>
    <property type="match status" value="1"/>
</dbReference>
<proteinExistence type="predicted"/>
<feature type="non-terminal residue" evidence="1">
    <location>
        <position position="1"/>
    </location>
</feature>
<gene>
    <name evidence="1" type="ORF">SCLCIDRAFT_104987</name>
</gene>
<evidence type="ECO:0000313" key="2">
    <source>
        <dbReference type="Proteomes" id="UP000053989"/>
    </source>
</evidence>
<reference evidence="2" key="2">
    <citation type="submission" date="2015-01" db="EMBL/GenBank/DDBJ databases">
        <title>Evolutionary Origins and Diversification of the Mycorrhizal Mutualists.</title>
        <authorList>
            <consortium name="DOE Joint Genome Institute"/>
            <consortium name="Mycorrhizal Genomics Consortium"/>
            <person name="Kohler A."/>
            <person name="Kuo A."/>
            <person name="Nagy L.G."/>
            <person name="Floudas D."/>
            <person name="Copeland A."/>
            <person name="Barry K.W."/>
            <person name="Cichocki N."/>
            <person name="Veneault-Fourrey C."/>
            <person name="LaButti K."/>
            <person name="Lindquist E.A."/>
            <person name="Lipzen A."/>
            <person name="Lundell T."/>
            <person name="Morin E."/>
            <person name="Murat C."/>
            <person name="Riley R."/>
            <person name="Ohm R."/>
            <person name="Sun H."/>
            <person name="Tunlid A."/>
            <person name="Henrissat B."/>
            <person name="Grigoriev I.V."/>
            <person name="Hibbett D.S."/>
            <person name="Martin F."/>
        </authorList>
    </citation>
    <scope>NUCLEOTIDE SEQUENCE [LARGE SCALE GENOMIC DNA]</scope>
    <source>
        <strain evidence="2">Foug A</strain>
    </source>
</reference>
<name>A0A0C3AUW9_9AGAM</name>